<accession>A0A6A4Q0A0</accession>
<name>A0A6A4Q0A0_LUPAL</name>
<keyword evidence="3" id="KW-1185">Reference proteome</keyword>
<keyword evidence="1" id="KW-1133">Transmembrane helix</keyword>
<gene>
    <name evidence="2" type="ORF">Lalb_Chr09g0327971</name>
</gene>
<sequence>MSVIVTQIYQVVIKCIFHDLCKSLYSVLMSFSIILGLWFYHISYKILLQQILL</sequence>
<protein>
    <submittedName>
        <fullName evidence="2">Uncharacterized protein</fullName>
    </submittedName>
</protein>
<keyword evidence="1" id="KW-0812">Transmembrane</keyword>
<reference evidence="3" key="1">
    <citation type="journal article" date="2020" name="Nat. Commun.">
        <title>Genome sequence of the cluster root forming white lupin.</title>
        <authorList>
            <person name="Hufnagel B."/>
            <person name="Marques A."/>
            <person name="Soriano A."/>
            <person name="Marques L."/>
            <person name="Divol F."/>
            <person name="Doumas P."/>
            <person name="Sallet E."/>
            <person name="Mancinotti D."/>
            <person name="Carrere S."/>
            <person name="Marande W."/>
            <person name="Arribat S."/>
            <person name="Keller J."/>
            <person name="Huneau C."/>
            <person name="Blein T."/>
            <person name="Aime D."/>
            <person name="Laguerre M."/>
            <person name="Taylor J."/>
            <person name="Schubert V."/>
            <person name="Nelson M."/>
            <person name="Geu-Flores F."/>
            <person name="Crespi M."/>
            <person name="Gallardo-Guerrero K."/>
            <person name="Delaux P.-M."/>
            <person name="Salse J."/>
            <person name="Berges H."/>
            <person name="Guyot R."/>
            <person name="Gouzy J."/>
            <person name="Peret B."/>
        </authorList>
    </citation>
    <scope>NUCLEOTIDE SEQUENCE [LARGE SCALE GENOMIC DNA]</scope>
    <source>
        <strain evidence="3">cv. Amiga</strain>
    </source>
</reference>
<evidence type="ECO:0000256" key="1">
    <source>
        <dbReference type="SAM" id="Phobius"/>
    </source>
</evidence>
<keyword evidence="1" id="KW-0472">Membrane</keyword>
<proteinExistence type="predicted"/>
<organism evidence="2 3">
    <name type="scientific">Lupinus albus</name>
    <name type="common">White lupine</name>
    <name type="synonym">Lupinus termis</name>
    <dbReference type="NCBI Taxonomy" id="3870"/>
    <lineage>
        <taxon>Eukaryota</taxon>
        <taxon>Viridiplantae</taxon>
        <taxon>Streptophyta</taxon>
        <taxon>Embryophyta</taxon>
        <taxon>Tracheophyta</taxon>
        <taxon>Spermatophyta</taxon>
        <taxon>Magnoliopsida</taxon>
        <taxon>eudicotyledons</taxon>
        <taxon>Gunneridae</taxon>
        <taxon>Pentapetalae</taxon>
        <taxon>rosids</taxon>
        <taxon>fabids</taxon>
        <taxon>Fabales</taxon>
        <taxon>Fabaceae</taxon>
        <taxon>Papilionoideae</taxon>
        <taxon>50 kb inversion clade</taxon>
        <taxon>genistoids sensu lato</taxon>
        <taxon>core genistoids</taxon>
        <taxon>Genisteae</taxon>
        <taxon>Lupinus</taxon>
    </lineage>
</organism>
<evidence type="ECO:0000313" key="2">
    <source>
        <dbReference type="EMBL" id="KAE9607241.1"/>
    </source>
</evidence>
<dbReference type="AlphaFoldDB" id="A0A6A4Q0A0"/>
<feature type="transmembrane region" description="Helical" evidence="1">
    <location>
        <begin position="24"/>
        <end position="42"/>
    </location>
</feature>
<dbReference type="Proteomes" id="UP000447434">
    <property type="component" value="Chromosome 9"/>
</dbReference>
<dbReference type="EMBL" id="WOCE01000009">
    <property type="protein sequence ID" value="KAE9607241.1"/>
    <property type="molecule type" value="Genomic_DNA"/>
</dbReference>
<evidence type="ECO:0000313" key="3">
    <source>
        <dbReference type="Proteomes" id="UP000447434"/>
    </source>
</evidence>
<comment type="caution">
    <text evidence="2">The sequence shown here is derived from an EMBL/GenBank/DDBJ whole genome shotgun (WGS) entry which is preliminary data.</text>
</comment>